<sequence length="308" mass="31641">MFKSLALIAVAASGVFAQQSASASGSAATPSASSNSTSSSSSNPLIPTGISSDCTTFLTSLNSDTSLTACTSTLISTLKSYGPGSSTNHTKSDVESTLTSFCSSTTSQACPESLIRGKIAAFYPACTAELTGANPNKDVLDLYQVFYAISPLQAAVCTKDDSGNWCATQERGASSVKLTTRSLERRDDTVTPNLPAYESSNLPFLFINGTADKATLCTVCTRNILNSYFSFENNIPSAIGYNQGLLSTQTPLINAVQTTCGTNFLSGTVAAAGGLGNALDGAGFARAELQTPVAALMGVLSVLAAFAL</sequence>
<organism evidence="1 2">
    <name type="scientific">Pluteus cervinus</name>
    <dbReference type="NCBI Taxonomy" id="181527"/>
    <lineage>
        <taxon>Eukaryota</taxon>
        <taxon>Fungi</taxon>
        <taxon>Dikarya</taxon>
        <taxon>Basidiomycota</taxon>
        <taxon>Agaricomycotina</taxon>
        <taxon>Agaricomycetes</taxon>
        <taxon>Agaricomycetidae</taxon>
        <taxon>Agaricales</taxon>
        <taxon>Pluteineae</taxon>
        <taxon>Pluteaceae</taxon>
        <taxon>Pluteus</taxon>
    </lineage>
</organism>
<protein>
    <submittedName>
        <fullName evidence="1">Uncharacterized protein</fullName>
    </submittedName>
</protein>
<accession>A0ACD3B097</accession>
<evidence type="ECO:0000313" key="1">
    <source>
        <dbReference type="EMBL" id="TFK71196.1"/>
    </source>
</evidence>
<dbReference type="Proteomes" id="UP000308600">
    <property type="component" value="Unassembled WGS sequence"/>
</dbReference>
<name>A0ACD3B097_9AGAR</name>
<gene>
    <name evidence="1" type="ORF">BDN72DRAFT_958236</name>
</gene>
<proteinExistence type="predicted"/>
<reference evidence="1 2" key="1">
    <citation type="journal article" date="2019" name="Nat. Ecol. Evol.">
        <title>Megaphylogeny resolves global patterns of mushroom evolution.</title>
        <authorList>
            <person name="Varga T."/>
            <person name="Krizsan K."/>
            <person name="Foldi C."/>
            <person name="Dima B."/>
            <person name="Sanchez-Garcia M."/>
            <person name="Sanchez-Ramirez S."/>
            <person name="Szollosi G.J."/>
            <person name="Szarkandi J.G."/>
            <person name="Papp V."/>
            <person name="Albert L."/>
            <person name="Andreopoulos W."/>
            <person name="Angelini C."/>
            <person name="Antonin V."/>
            <person name="Barry K.W."/>
            <person name="Bougher N.L."/>
            <person name="Buchanan P."/>
            <person name="Buyck B."/>
            <person name="Bense V."/>
            <person name="Catcheside P."/>
            <person name="Chovatia M."/>
            <person name="Cooper J."/>
            <person name="Damon W."/>
            <person name="Desjardin D."/>
            <person name="Finy P."/>
            <person name="Geml J."/>
            <person name="Haridas S."/>
            <person name="Hughes K."/>
            <person name="Justo A."/>
            <person name="Karasinski D."/>
            <person name="Kautmanova I."/>
            <person name="Kiss B."/>
            <person name="Kocsube S."/>
            <person name="Kotiranta H."/>
            <person name="LaButti K.M."/>
            <person name="Lechner B.E."/>
            <person name="Liimatainen K."/>
            <person name="Lipzen A."/>
            <person name="Lukacs Z."/>
            <person name="Mihaltcheva S."/>
            <person name="Morgado L.N."/>
            <person name="Niskanen T."/>
            <person name="Noordeloos M.E."/>
            <person name="Ohm R.A."/>
            <person name="Ortiz-Santana B."/>
            <person name="Ovrebo C."/>
            <person name="Racz N."/>
            <person name="Riley R."/>
            <person name="Savchenko A."/>
            <person name="Shiryaev A."/>
            <person name="Soop K."/>
            <person name="Spirin V."/>
            <person name="Szebenyi C."/>
            <person name="Tomsovsky M."/>
            <person name="Tulloss R.E."/>
            <person name="Uehling J."/>
            <person name="Grigoriev I.V."/>
            <person name="Vagvolgyi C."/>
            <person name="Papp T."/>
            <person name="Martin F.M."/>
            <person name="Miettinen O."/>
            <person name="Hibbett D.S."/>
            <person name="Nagy L.G."/>
        </authorList>
    </citation>
    <scope>NUCLEOTIDE SEQUENCE [LARGE SCALE GENOMIC DNA]</scope>
    <source>
        <strain evidence="1 2">NL-1719</strain>
    </source>
</reference>
<dbReference type="EMBL" id="ML208301">
    <property type="protein sequence ID" value="TFK71196.1"/>
    <property type="molecule type" value="Genomic_DNA"/>
</dbReference>
<evidence type="ECO:0000313" key="2">
    <source>
        <dbReference type="Proteomes" id="UP000308600"/>
    </source>
</evidence>
<keyword evidence="2" id="KW-1185">Reference proteome</keyword>